<protein>
    <submittedName>
        <fullName evidence="9">MFS transporter</fullName>
    </submittedName>
</protein>
<dbReference type="PRINTS" id="PR01036">
    <property type="entry name" value="TCRTETB"/>
</dbReference>
<dbReference type="GO" id="GO:0022857">
    <property type="term" value="F:transmembrane transporter activity"/>
    <property type="evidence" value="ECO:0007669"/>
    <property type="project" value="InterPro"/>
</dbReference>
<keyword evidence="4 7" id="KW-0812">Transmembrane</keyword>
<keyword evidence="2" id="KW-0813">Transport</keyword>
<keyword evidence="5 7" id="KW-1133">Transmembrane helix</keyword>
<dbReference type="Gene3D" id="1.20.1250.20">
    <property type="entry name" value="MFS general substrate transporter like domains"/>
    <property type="match status" value="1"/>
</dbReference>
<comment type="subcellular location">
    <subcellularLocation>
        <location evidence="1">Cell membrane</location>
        <topology evidence="1">Multi-pass membrane protein</topology>
    </subcellularLocation>
</comment>
<dbReference type="STRING" id="1842727.RD110_25045"/>
<evidence type="ECO:0000256" key="7">
    <source>
        <dbReference type="SAM" id="Phobius"/>
    </source>
</evidence>
<evidence type="ECO:0000256" key="2">
    <source>
        <dbReference type="ARBA" id="ARBA00022448"/>
    </source>
</evidence>
<feature type="transmembrane region" description="Helical" evidence="7">
    <location>
        <begin position="174"/>
        <end position="193"/>
    </location>
</feature>
<proteinExistence type="predicted"/>
<feature type="transmembrane region" description="Helical" evidence="7">
    <location>
        <begin position="54"/>
        <end position="76"/>
    </location>
</feature>
<dbReference type="PANTHER" id="PTHR42718:SF46">
    <property type="entry name" value="BLR6921 PROTEIN"/>
    <property type="match status" value="1"/>
</dbReference>
<feature type="transmembrane region" description="Helical" evidence="7">
    <location>
        <begin position="146"/>
        <end position="168"/>
    </location>
</feature>
<dbReference type="AlphaFoldDB" id="A0A1P8K251"/>
<reference evidence="9 10" key="1">
    <citation type="submission" date="2017-01" db="EMBL/GenBank/DDBJ databases">
        <authorList>
            <person name="Mah S.A."/>
            <person name="Swanson W.J."/>
            <person name="Moy G.W."/>
            <person name="Vacquier V.D."/>
        </authorList>
    </citation>
    <scope>NUCLEOTIDE SEQUENCE [LARGE SCALE GENOMIC DNA]</scope>
    <source>
        <strain evidence="9 10">DCY110</strain>
    </source>
</reference>
<name>A0A1P8K251_9BURK</name>
<evidence type="ECO:0000256" key="3">
    <source>
        <dbReference type="ARBA" id="ARBA00022475"/>
    </source>
</evidence>
<dbReference type="OrthoDB" id="9807274at2"/>
<dbReference type="EMBL" id="CP019236">
    <property type="protein sequence ID" value="APW40066.1"/>
    <property type="molecule type" value="Genomic_DNA"/>
</dbReference>
<evidence type="ECO:0000259" key="8">
    <source>
        <dbReference type="PROSITE" id="PS50850"/>
    </source>
</evidence>
<dbReference type="InterPro" id="IPR020846">
    <property type="entry name" value="MFS_dom"/>
</dbReference>
<dbReference type="RefSeq" id="WP_076203271.1">
    <property type="nucleotide sequence ID" value="NZ_CP019236.1"/>
</dbReference>
<keyword evidence="10" id="KW-1185">Reference proteome</keyword>
<evidence type="ECO:0000256" key="4">
    <source>
        <dbReference type="ARBA" id="ARBA00022692"/>
    </source>
</evidence>
<dbReference type="PROSITE" id="PS50850">
    <property type="entry name" value="MFS"/>
    <property type="match status" value="1"/>
</dbReference>
<feature type="transmembrane region" description="Helical" evidence="7">
    <location>
        <begin position="88"/>
        <end position="107"/>
    </location>
</feature>
<feature type="transmembrane region" description="Helical" evidence="7">
    <location>
        <begin position="275"/>
        <end position="297"/>
    </location>
</feature>
<dbReference type="Proteomes" id="UP000186609">
    <property type="component" value="Chromosome"/>
</dbReference>
<dbReference type="PANTHER" id="PTHR42718">
    <property type="entry name" value="MAJOR FACILITATOR SUPERFAMILY MULTIDRUG TRANSPORTER MFSC"/>
    <property type="match status" value="1"/>
</dbReference>
<sequence length="476" mass="49619">MSAPSPPLSSSEPAIAPFSRRIPLIVAAAFFMETLDSTIVTTALPAIAKSFNATTLSLSLSISAYLVALAVFVPTAGWASDRFGARRLFAGAIALFTLSSLLCALSPNLWSFIAARTLQGVAAAFMSPVGRLVVLRSTPKQRLIEAIGLITWPGLIGPVLGPPLGGLISTYASWHWIFLINIPLGIAGVWMVLRHVPDEVTGRRTPFDVRGFGLTALALAALVHGLALLGEAQGAASTALVWLTAACMSGALAIRHALRHPTPMLDLRAARVPTFAISMLTAGMMARIAISATPFLLPLMFQIGFGLDAFRAGLMLLVYMGGNLAMKSATTPVLRRFGFRRVLTLNGLLCAAAMAACGLLTPGLSLAVIYPVLFIAGMSRSMHFTTVSSLAFADIAADQRAGASTISAMAQQVAATLGVAFAVLALAFFQNLRGASALSLADFQRALLAGAALMALAALYSLRLAPDAGIEVSGKG</sequence>
<feature type="transmembrane region" description="Helical" evidence="7">
    <location>
        <begin position="235"/>
        <end position="254"/>
    </location>
</feature>
<dbReference type="InterPro" id="IPR036259">
    <property type="entry name" value="MFS_trans_sf"/>
</dbReference>
<evidence type="ECO:0000313" key="9">
    <source>
        <dbReference type="EMBL" id="APW40066.1"/>
    </source>
</evidence>
<feature type="transmembrane region" description="Helical" evidence="7">
    <location>
        <begin position="24"/>
        <end position="48"/>
    </location>
</feature>
<dbReference type="KEGG" id="rhy:RD110_25045"/>
<feature type="transmembrane region" description="Helical" evidence="7">
    <location>
        <begin position="413"/>
        <end position="431"/>
    </location>
</feature>
<evidence type="ECO:0000256" key="6">
    <source>
        <dbReference type="ARBA" id="ARBA00023136"/>
    </source>
</evidence>
<feature type="transmembrane region" description="Helical" evidence="7">
    <location>
        <begin position="342"/>
        <end position="361"/>
    </location>
</feature>
<accession>A0A1P8K251</accession>
<dbReference type="InterPro" id="IPR011701">
    <property type="entry name" value="MFS"/>
</dbReference>
<feature type="transmembrane region" description="Helical" evidence="7">
    <location>
        <begin position="209"/>
        <end position="229"/>
    </location>
</feature>
<keyword evidence="3" id="KW-1003">Cell membrane</keyword>
<feature type="domain" description="Major facilitator superfamily (MFS) profile" evidence="8">
    <location>
        <begin position="22"/>
        <end position="469"/>
    </location>
</feature>
<gene>
    <name evidence="9" type="ORF">RD110_25045</name>
</gene>
<organism evidence="9 10">
    <name type="scientific">Rhodoferax koreensis</name>
    <dbReference type="NCBI Taxonomy" id="1842727"/>
    <lineage>
        <taxon>Bacteria</taxon>
        <taxon>Pseudomonadati</taxon>
        <taxon>Pseudomonadota</taxon>
        <taxon>Betaproteobacteria</taxon>
        <taxon>Burkholderiales</taxon>
        <taxon>Comamonadaceae</taxon>
        <taxon>Rhodoferax</taxon>
    </lineage>
</organism>
<evidence type="ECO:0000313" key="10">
    <source>
        <dbReference type="Proteomes" id="UP000186609"/>
    </source>
</evidence>
<feature type="transmembrane region" description="Helical" evidence="7">
    <location>
        <begin position="443"/>
        <end position="462"/>
    </location>
</feature>
<evidence type="ECO:0000256" key="5">
    <source>
        <dbReference type="ARBA" id="ARBA00022989"/>
    </source>
</evidence>
<dbReference type="Pfam" id="PF07690">
    <property type="entry name" value="MFS_1"/>
    <property type="match status" value="1"/>
</dbReference>
<keyword evidence="6 7" id="KW-0472">Membrane</keyword>
<dbReference type="Gene3D" id="1.20.1720.10">
    <property type="entry name" value="Multidrug resistance protein D"/>
    <property type="match status" value="1"/>
</dbReference>
<evidence type="ECO:0000256" key="1">
    <source>
        <dbReference type="ARBA" id="ARBA00004651"/>
    </source>
</evidence>
<dbReference type="SUPFAM" id="SSF103473">
    <property type="entry name" value="MFS general substrate transporter"/>
    <property type="match status" value="1"/>
</dbReference>
<dbReference type="GO" id="GO:0005886">
    <property type="term" value="C:plasma membrane"/>
    <property type="evidence" value="ECO:0007669"/>
    <property type="project" value="UniProtKB-SubCell"/>
</dbReference>